<dbReference type="EMBL" id="CAJVAP010000030">
    <property type="protein sequence ID" value="CAG7618384.1"/>
    <property type="molecule type" value="Genomic_DNA"/>
</dbReference>
<dbReference type="Proteomes" id="UP000693892">
    <property type="component" value="Unassembled WGS sequence"/>
</dbReference>
<name>A0A916JZI6_9MICO</name>
<feature type="compositionally biased region" description="Basic residues" evidence="1">
    <location>
        <begin position="66"/>
        <end position="75"/>
    </location>
</feature>
<evidence type="ECO:0000313" key="3">
    <source>
        <dbReference type="Proteomes" id="UP000693892"/>
    </source>
</evidence>
<evidence type="ECO:0000313" key="2">
    <source>
        <dbReference type="EMBL" id="CAG7618384.1"/>
    </source>
</evidence>
<organism evidence="2 3">
    <name type="scientific">Leucobacter soli</name>
    <dbReference type="NCBI Taxonomy" id="2812850"/>
    <lineage>
        <taxon>Bacteria</taxon>
        <taxon>Bacillati</taxon>
        <taxon>Actinomycetota</taxon>
        <taxon>Actinomycetes</taxon>
        <taxon>Micrococcales</taxon>
        <taxon>Microbacteriaceae</taxon>
        <taxon>Leucobacter</taxon>
    </lineage>
</organism>
<accession>A0A916JZI6</accession>
<comment type="caution">
    <text evidence="2">The sequence shown here is derived from an EMBL/GenBank/DDBJ whole genome shotgun (WGS) entry which is preliminary data.</text>
</comment>
<protein>
    <submittedName>
        <fullName evidence="2">Uncharacterized protein</fullName>
    </submittedName>
</protein>
<reference evidence="2" key="1">
    <citation type="submission" date="2021-06" db="EMBL/GenBank/DDBJ databases">
        <authorList>
            <person name="Criscuolo A."/>
        </authorList>
    </citation>
    <scope>NUCLEOTIDE SEQUENCE</scope>
    <source>
        <strain evidence="2">CIP111803</strain>
    </source>
</reference>
<dbReference type="RefSeq" id="WP_218116130.1">
    <property type="nucleotide sequence ID" value="NZ_CAJVAP010000030.1"/>
</dbReference>
<sequence>MANIKIDASDSLVVLVCESCAGTWRACAWSRDEAHDRAVAHEQRCHPGENDAYRKRWAHLNTPKVGRPRRSATRR</sequence>
<feature type="region of interest" description="Disordered" evidence="1">
    <location>
        <begin position="56"/>
        <end position="75"/>
    </location>
</feature>
<evidence type="ECO:0000256" key="1">
    <source>
        <dbReference type="SAM" id="MobiDB-lite"/>
    </source>
</evidence>
<proteinExistence type="predicted"/>
<keyword evidence="3" id="KW-1185">Reference proteome</keyword>
<dbReference type="AlphaFoldDB" id="A0A916JZI6"/>
<gene>
    <name evidence="2" type="ORF">LEUCIP111803_02199</name>
</gene>